<protein>
    <submittedName>
        <fullName evidence="1">Uncharacterized protein</fullName>
    </submittedName>
</protein>
<reference evidence="1 2" key="1">
    <citation type="submission" date="2015-07" db="EMBL/GenBank/DDBJ databases">
        <title>The draft genome sequence of Leadbetterella sp. JN14-9.</title>
        <authorList>
            <person name="Liu Y."/>
            <person name="Du J."/>
            <person name="Shao Z."/>
        </authorList>
    </citation>
    <scope>NUCLEOTIDE SEQUENCE [LARGE SCALE GENOMIC DNA]</scope>
    <source>
        <strain evidence="1 2">JN14-9</strain>
    </source>
</reference>
<dbReference type="OrthoDB" id="9803927at2"/>
<dbReference type="InterPro" id="IPR011048">
    <property type="entry name" value="Haem_d1_sf"/>
</dbReference>
<evidence type="ECO:0000313" key="2">
    <source>
        <dbReference type="Proteomes" id="UP000050454"/>
    </source>
</evidence>
<dbReference type="PANTHER" id="PTHR47197:SF3">
    <property type="entry name" value="DIHYDRO-HEME D1 DEHYDROGENASE"/>
    <property type="match status" value="1"/>
</dbReference>
<dbReference type="RefSeq" id="WP_055149419.1">
    <property type="nucleotide sequence ID" value="NZ_JXSZ01000010.1"/>
</dbReference>
<organism evidence="1 2">
    <name type="scientific">Jiulongibacter sediminis</name>
    <dbReference type="NCBI Taxonomy" id="1605367"/>
    <lineage>
        <taxon>Bacteria</taxon>
        <taxon>Pseudomonadati</taxon>
        <taxon>Bacteroidota</taxon>
        <taxon>Cytophagia</taxon>
        <taxon>Cytophagales</taxon>
        <taxon>Leadbetterellaceae</taxon>
        <taxon>Jiulongibacter</taxon>
    </lineage>
</organism>
<name>A0A0P7C608_9BACT</name>
<dbReference type="STRING" id="1605367.AFM12_14350"/>
<dbReference type="Proteomes" id="UP000050454">
    <property type="component" value="Unassembled WGS sequence"/>
</dbReference>
<dbReference type="InterPro" id="IPR015943">
    <property type="entry name" value="WD40/YVTN_repeat-like_dom_sf"/>
</dbReference>
<dbReference type="EMBL" id="LGTQ01000010">
    <property type="protein sequence ID" value="KPM47654.1"/>
    <property type="molecule type" value="Genomic_DNA"/>
</dbReference>
<sequence length="344" mass="38203">MKPTLFPLFIPLILTNLACQSRPEEGAVSEYQVLVVEQGKGQVKRFDHEGKLLDSVKVGYNPHEIEWDATLKQAYVSNFGVEDYDNTIGIPGSSLAVIDPKKISESRSWSTLRRDFPADSSKGPHGVKLRPGHENQLYVNVEYGNAMLIMDPRNGQIQRSFAIPAGTHNFLFSNDGSLLYLMAGTNGLYTIDPETGEELAHFPVTSALRGLALTKDESQILLSCVNELYLLNTETLEVVQHYTDLGVKQIIYTCFSPDEKWLLAPCPYDNQVLVIDRASGRVLQKIKTGKAPICVKISPDQSKAFVVNALDKHLSVIDLNDYSVQDFGVTDKPNGFLFLNQPSL</sequence>
<dbReference type="AlphaFoldDB" id="A0A0P7C608"/>
<dbReference type="InterPro" id="IPR051200">
    <property type="entry name" value="Host-pathogen_enzymatic-act"/>
</dbReference>
<dbReference type="PANTHER" id="PTHR47197">
    <property type="entry name" value="PROTEIN NIRF"/>
    <property type="match status" value="1"/>
</dbReference>
<dbReference type="SUPFAM" id="SSF51004">
    <property type="entry name" value="C-terminal (heme d1) domain of cytochrome cd1-nitrite reductase"/>
    <property type="match status" value="1"/>
</dbReference>
<accession>A0A0P7C608</accession>
<proteinExistence type="predicted"/>
<comment type="caution">
    <text evidence="1">The sequence shown here is derived from an EMBL/GenBank/DDBJ whole genome shotgun (WGS) entry which is preliminary data.</text>
</comment>
<keyword evidence="2" id="KW-1185">Reference proteome</keyword>
<gene>
    <name evidence="1" type="ORF">AFM12_14350</name>
</gene>
<dbReference type="Gene3D" id="2.130.10.10">
    <property type="entry name" value="YVTN repeat-like/Quinoprotein amine dehydrogenase"/>
    <property type="match status" value="2"/>
</dbReference>
<evidence type="ECO:0000313" key="1">
    <source>
        <dbReference type="EMBL" id="KPM47654.1"/>
    </source>
</evidence>